<dbReference type="AlphaFoldDB" id="T0C557"/>
<reference evidence="2" key="1">
    <citation type="journal article" date="2022" name="G3 (Bethesda)">
        <title>Unveiling the complete genome sequence of Alicyclobacillus acidoterrestris DSM 3922T, a taint-producing strain.</title>
        <authorList>
            <person name="Leonardo I.C."/>
            <person name="Barreto Crespo M.T."/>
            <person name="Gaspar F.B."/>
        </authorList>
    </citation>
    <scope>NUCLEOTIDE SEQUENCE [LARGE SCALE GENOMIC DNA]</scope>
    <source>
        <strain evidence="2">DSM 3922</strain>
    </source>
</reference>
<accession>A0A9E6ZIS9</accession>
<organism evidence="1 2">
    <name type="scientific">Alicyclobacillus acidoterrestris (strain ATCC 49025 / DSM 3922 / CIP 106132 / NCIMB 13137 / GD3B)</name>
    <dbReference type="NCBI Taxonomy" id="1356854"/>
    <lineage>
        <taxon>Bacteria</taxon>
        <taxon>Bacillati</taxon>
        <taxon>Bacillota</taxon>
        <taxon>Bacilli</taxon>
        <taxon>Bacillales</taxon>
        <taxon>Alicyclobacillaceae</taxon>
        <taxon>Alicyclobacillus</taxon>
    </lineage>
</organism>
<accession>T0C557</accession>
<proteinExistence type="predicted"/>
<keyword evidence="2" id="KW-1185">Reference proteome</keyword>
<dbReference type="KEGG" id="aaco:K1I37_15105"/>
<sequence length="120" mass="13556">MYMTLEELTHEQQMIAEYGDCFMFLLDESEMYTSDGKKFMYETDAIKLFVAALPSDAESLQLVDAKGRMAIVHRCSKTIGVWQVSFFDSNGAYADTVRDTRDEAVVAAIERGFKTIVAVM</sequence>
<evidence type="ECO:0000313" key="2">
    <source>
        <dbReference type="Proteomes" id="UP000829401"/>
    </source>
</evidence>
<protein>
    <submittedName>
        <fullName evidence="1">Uncharacterized protein</fullName>
    </submittedName>
</protein>
<name>T0C557_ALIAG</name>
<dbReference type="RefSeq" id="WP_021296112.1">
    <property type="nucleotide sequence ID" value="NZ_AURB01000124.1"/>
</dbReference>
<gene>
    <name evidence="1" type="ORF">K1I37_15105</name>
</gene>
<dbReference type="Proteomes" id="UP000829401">
    <property type="component" value="Chromosome"/>
</dbReference>
<evidence type="ECO:0000313" key="1">
    <source>
        <dbReference type="EMBL" id="UNO48001.1"/>
    </source>
</evidence>
<dbReference type="STRING" id="1356854.N007_05345"/>
<dbReference type="EMBL" id="CP080467">
    <property type="protein sequence ID" value="UNO48001.1"/>
    <property type="molecule type" value="Genomic_DNA"/>
</dbReference>